<comment type="caution">
    <text evidence="1">The sequence shown here is derived from an EMBL/GenBank/DDBJ whole genome shotgun (WGS) entry which is preliminary data.</text>
</comment>
<gene>
    <name evidence="1" type="ORF">RPERSI_LOCUS11679</name>
</gene>
<proteinExistence type="predicted"/>
<protein>
    <submittedName>
        <fullName evidence="1">17879_t:CDS:1</fullName>
    </submittedName>
</protein>
<evidence type="ECO:0000313" key="1">
    <source>
        <dbReference type="EMBL" id="CAG8725738.1"/>
    </source>
</evidence>
<reference evidence="1" key="1">
    <citation type="submission" date="2021-06" db="EMBL/GenBank/DDBJ databases">
        <authorList>
            <person name="Kallberg Y."/>
            <person name="Tangrot J."/>
            <person name="Rosling A."/>
        </authorList>
    </citation>
    <scope>NUCLEOTIDE SEQUENCE</scope>
    <source>
        <strain evidence="1">MA461A</strain>
    </source>
</reference>
<sequence length="181" mass="20808">LTNKVEVDYIRDFESVVSRFDKQTTIRIYVTSAKDGYSSSAIGRAKSSEYHLLLMNIYDLCQKEKVDEIIENLKCQENYITFNPNLLEEAYTRAKVFENAYKQNSVQTAYTTPTVFYSPYSFSETPNLNLTNQRRPLSRSRSENFTPSTITCFTCGRTGHYSRNCPDLSNNRNSSANNQPP</sequence>
<organism evidence="1 2">
    <name type="scientific">Racocetra persica</name>
    <dbReference type="NCBI Taxonomy" id="160502"/>
    <lineage>
        <taxon>Eukaryota</taxon>
        <taxon>Fungi</taxon>
        <taxon>Fungi incertae sedis</taxon>
        <taxon>Mucoromycota</taxon>
        <taxon>Glomeromycotina</taxon>
        <taxon>Glomeromycetes</taxon>
        <taxon>Diversisporales</taxon>
        <taxon>Gigasporaceae</taxon>
        <taxon>Racocetra</taxon>
    </lineage>
</organism>
<keyword evidence="2" id="KW-1185">Reference proteome</keyword>
<dbReference type="EMBL" id="CAJVQC010024242">
    <property type="protein sequence ID" value="CAG8725738.1"/>
    <property type="molecule type" value="Genomic_DNA"/>
</dbReference>
<feature type="non-terminal residue" evidence="1">
    <location>
        <position position="1"/>
    </location>
</feature>
<name>A0ACA9PWS7_9GLOM</name>
<accession>A0ACA9PWS7</accession>
<feature type="non-terminal residue" evidence="1">
    <location>
        <position position="181"/>
    </location>
</feature>
<evidence type="ECO:0000313" key="2">
    <source>
        <dbReference type="Proteomes" id="UP000789920"/>
    </source>
</evidence>
<dbReference type="Proteomes" id="UP000789920">
    <property type="component" value="Unassembled WGS sequence"/>
</dbReference>